<sequence length="472" mass="54288">MAHSLKNKEVFGESFLLESAKAENLYFGFAKEMPIIDYHNHLEPDVISNNQNFRSPTAIWLDGDHYKWRAMRNFGIDEQFISGKASDLEKFRKWSEVVPYTLRNPLFHWTHLELKNPFGIKEYLSPNNADSVYQQMNESLQTSDFLPQSIIQNFKVEALCTTDDPADDLAYHQALKNSRFKAQVLPAFRPDSYININNPEQYLSGIKKLENVCGISIESVSDLLNALQSRINYFAEVGAKVADHGFEYFPDTTKWDIELENEFSEFLKGNNPRFSNPEALCGYLLKELCKMYAEKDWVQQFHVGATRNNNSLMLSKIGINAGYDAIGEQYFAQRLSMLLDELNSTGQLTKTIIYNLNPTFNEVLATLTGNFNEGGMKSKVQFGAAWWFLDQLDGMKKQMNTLSNIGLISTFVGMLTDSRSLLSFSRHDYFRRLLCNMFGSEIERGLLPDDEEWVGKIIQDICYHNTKNYFEI</sequence>
<comment type="caution">
    <text evidence="8">The sequence shown here is derived from an EMBL/GenBank/DDBJ whole genome shotgun (WGS) entry which is preliminary data.</text>
</comment>
<dbReference type="Pfam" id="PF02614">
    <property type="entry name" value="UxaC"/>
    <property type="match status" value="1"/>
</dbReference>
<evidence type="ECO:0000256" key="3">
    <source>
        <dbReference type="ARBA" id="ARBA00008397"/>
    </source>
</evidence>
<dbReference type="PANTHER" id="PTHR30068">
    <property type="entry name" value="URONATE ISOMERASE"/>
    <property type="match status" value="1"/>
</dbReference>
<evidence type="ECO:0000256" key="2">
    <source>
        <dbReference type="ARBA" id="ARBA00004892"/>
    </source>
</evidence>
<comment type="similarity">
    <text evidence="3 7">Belongs to the metallo-dependent hydrolases superfamily. Uronate isomerase family.</text>
</comment>
<keyword evidence="6 7" id="KW-0413">Isomerase</keyword>
<evidence type="ECO:0000313" key="8">
    <source>
        <dbReference type="EMBL" id="GEN71028.1"/>
    </source>
</evidence>
<comment type="catalytic activity">
    <reaction evidence="7">
        <text>aldehydo-D-galacturonate = keto-D-tagaturonate</text>
        <dbReference type="Rhea" id="RHEA:27702"/>
        <dbReference type="ChEBI" id="CHEBI:12952"/>
        <dbReference type="ChEBI" id="CHEBI:17886"/>
    </reaction>
</comment>
<evidence type="ECO:0000256" key="7">
    <source>
        <dbReference type="HAMAP-Rule" id="MF_00675"/>
    </source>
</evidence>
<dbReference type="AlphaFoldDB" id="A0A511Y753"/>
<dbReference type="SUPFAM" id="SSF51556">
    <property type="entry name" value="Metallo-dependent hydrolases"/>
    <property type="match status" value="1"/>
</dbReference>
<evidence type="ECO:0000256" key="4">
    <source>
        <dbReference type="ARBA" id="ARBA00012546"/>
    </source>
</evidence>
<gene>
    <name evidence="8" type="primary">uxaC_1</name>
    <name evidence="7" type="synonym">uxaC</name>
    <name evidence="8" type="ORF">CLA01_11000</name>
</gene>
<evidence type="ECO:0000313" key="9">
    <source>
        <dbReference type="Proteomes" id="UP000321150"/>
    </source>
</evidence>
<dbReference type="OrthoDB" id="9766564at2"/>
<dbReference type="Gene3D" id="1.10.2020.10">
    <property type="entry name" value="uronate isomerase, domain 2, chain A"/>
    <property type="match status" value="1"/>
</dbReference>
<dbReference type="Proteomes" id="UP000321150">
    <property type="component" value="Unassembled WGS sequence"/>
</dbReference>
<dbReference type="UniPathway" id="UPA00246"/>
<dbReference type="Gene3D" id="3.20.20.140">
    <property type="entry name" value="Metal-dependent hydrolases"/>
    <property type="match status" value="1"/>
</dbReference>
<dbReference type="InterPro" id="IPR032466">
    <property type="entry name" value="Metal_Hydrolase"/>
</dbReference>
<dbReference type="HAMAP" id="MF_00675">
    <property type="entry name" value="UxaC"/>
    <property type="match status" value="1"/>
</dbReference>
<dbReference type="NCBIfam" id="NF002794">
    <property type="entry name" value="PRK02925.1"/>
    <property type="match status" value="1"/>
</dbReference>
<evidence type="ECO:0000256" key="5">
    <source>
        <dbReference type="ARBA" id="ARBA00020555"/>
    </source>
</evidence>
<dbReference type="RefSeq" id="WP_111952748.1">
    <property type="nucleotide sequence ID" value="NZ_BJYI01000003.1"/>
</dbReference>
<dbReference type="GO" id="GO:0019698">
    <property type="term" value="P:D-galacturonate catabolic process"/>
    <property type="evidence" value="ECO:0007669"/>
    <property type="project" value="TreeGrafter"/>
</dbReference>
<organism evidence="8 9">
    <name type="scientific">Chryseobacterium lathyri</name>
    <dbReference type="NCBI Taxonomy" id="395933"/>
    <lineage>
        <taxon>Bacteria</taxon>
        <taxon>Pseudomonadati</taxon>
        <taxon>Bacteroidota</taxon>
        <taxon>Flavobacteriia</taxon>
        <taxon>Flavobacteriales</taxon>
        <taxon>Weeksellaceae</taxon>
        <taxon>Chryseobacterium group</taxon>
        <taxon>Chryseobacterium</taxon>
    </lineage>
</organism>
<dbReference type="EC" id="5.3.1.12" evidence="4 7"/>
<evidence type="ECO:0000256" key="1">
    <source>
        <dbReference type="ARBA" id="ARBA00001165"/>
    </source>
</evidence>
<dbReference type="GO" id="GO:0008880">
    <property type="term" value="F:glucuronate isomerase activity"/>
    <property type="evidence" value="ECO:0007669"/>
    <property type="project" value="UniProtKB-UniRule"/>
</dbReference>
<reference evidence="8 9" key="1">
    <citation type="submission" date="2019-07" db="EMBL/GenBank/DDBJ databases">
        <title>Whole genome shotgun sequence of Chryseobacterium lathyri NBRC 105250.</title>
        <authorList>
            <person name="Hosoyama A."/>
            <person name="Uohara A."/>
            <person name="Ohji S."/>
            <person name="Ichikawa N."/>
        </authorList>
    </citation>
    <scope>NUCLEOTIDE SEQUENCE [LARGE SCALE GENOMIC DNA]</scope>
    <source>
        <strain evidence="8 9">NBRC 105250</strain>
    </source>
</reference>
<evidence type="ECO:0000256" key="6">
    <source>
        <dbReference type="ARBA" id="ARBA00023235"/>
    </source>
</evidence>
<protein>
    <recommendedName>
        <fullName evidence="5 7">Uronate isomerase</fullName>
        <ecNumber evidence="4 7">5.3.1.12</ecNumber>
    </recommendedName>
    <alternativeName>
        <fullName evidence="7">Glucuronate isomerase</fullName>
    </alternativeName>
    <alternativeName>
        <fullName evidence="7">Uronic isomerase</fullName>
    </alternativeName>
</protein>
<accession>A0A511Y753</accession>
<name>A0A511Y753_9FLAO</name>
<dbReference type="PANTHER" id="PTHR30068:SF4">
    <property type="entry name" value="URONATE ISOMERASE"/>
    <property type="match status" value="1"/>
</dbReference>
<dbReference type="InterPro" id="IPR003766">
    <property type="entry name" value="Uronate_isomerase"/>
</dbReference>
<comment type="catalytic activity">
    <reaction evidence="1 7">
        <text>D-glucuronate = D-fructuronate</text>
        <dbReference type="Rhea" id="RHEA:13049"/>
        <dbReference type="ChEBI" id="CHEBI:58720"/>
        <dbReference type="ChEBI" id="CHEBI:59863"/>
        <dbReference type="EC" id="5.3.1.12"/>
    </reaction>
</comment>
<dbReference type="EMBL" id="BJYI01000003">
    <property type="protein sequence ID" value="GEN71028.1"/>
    <property type="molecule type" value="Genomic_DNA"/>
</dbReference>
<proteinExistence type="inferred from homology"/>
<comment type="pathway">
    <text evidence="2 7">Carbohydrate metabolism; pentose and glucuronate interconversion.</text>
</comment>
<dbReference type="GO" id="GO:0042840">
    <property type="term" value="P:D-glucuronate catabolic process"/>
    <property type="evidence" value="ECO:0007669"/>
    <property type="project" value="TreeGrafter"/>
</dbReference>